<protein>
    <submittedName>
        <fullName evidence="8">Uncharacterized protein</fullName>
    </submittedName>
</protein>
<feature type="domain" description="Anoctamin alpha-beta plait" evidence="7">
    <location>
        <begin position="24"/>
        <end position="148"/>
    </location>
</feature>
<dbReference type="Pfam" id="PF20877">
    <property type="entry name" value="Anoctamin_N"/>
    <property type="match status" value="1"/>
</dbReference>
<keyword evidence="2 5" id="KW-0812">Transmembrane</keyword>
<dbReference type="InterPro" id="IPR049456">
    <property type="entry name" value="Anoctamin_N_fung"/>
</dbReference>
<proteinExistence type="predicted"/>
<accession>A0ABR1UD35</accession>
<feature type="transmembrane region" description="Helical" evidence="5">
    <location>
        <begin position="189"/>
        <end position="216"/>
    </location>
</feature>
<dbReference type="InterPro" id="IPR049452">
    <property type="entry name" value="Anoctamin_TM"/>
</dbReference>
<evidence type="ECO:0000256" key="2">
    <source>
        <dbReference type="ARBA" id="ARBA00022692"/>
    </source>
</evidence>
<feature type="transmembrane region" description="Helical" evidence="5">
    <location>
        <begin position="222"/>
        <end position="239"/>
    </location>
</feature>
<evidence type="ECO:0000259" key="6">
    <source>
        <dbReference type="Pfam" id="PF04547"/>
    </source>
</evidence>
<keyword evidence="3 5" id="KW-1133">Transmembrane helix</keyword>
<evidence type="ECO:0000313" key="8">
    <source>
        <dbReference type="EMBL" id="KAK8056804.1"/>
    </source>
</evidence>
<reference evidence="8 9" key="1">
    <citation type="submission" date="2023-01" db="EMBL/GenBank/DDBJ databases">
        <title>Analysis of 21 Apiospora genomes using comparative genomics revels a genus with tremendous synthesis potential of carbohydrate active enzymes and secondary metabolites.</title>
        <authorList>
            <person name="Sorensen T."/>
        </authorList>
    </citation>
    <scope>NUCLEOTIDE SEQUENCE [LARGE SCALE GENOMIC DNA]</scope>
    <source>
        <strain evidence="8 9">CBS 33761</strain>
    </source>
</reference>
<evidence type="ECO:0000256" key="4">
    <source>
        <dbReference type="ARBA" id="ARBA00023136"/>
    </source>
</evidence>
<evidence type="ECO:0000256" key="3">
    <source>
        <dbReference type="ARBA" id="ARBA00022989"/>
    </source>
</evidence>
<dbReference type="Pfam" id="PF04547">
    <property type="entry name" value="Anoctamin"/>
    <property type="match status" value="1"/>
</dbReference>
<organism evidence="8 9">
    <name type="scientific">Apiospora rasikravindrae</name>
    <dbReference type="NCBI Taxonomy" id="990691"/>
    <lineage>
        <taxon>Eukaryota</taxon>
        <taxon>Fungi</taxon>
        <taxon>Dikarya</taxon>
        <taxon>Ascomycota</taxon>
        <taxon>Pezizomycotina</taxon>
        <taxon>Sordariomycetes</taxon>
        <taxon>Xylariomycetidae</taxon>
        <taxon>Amphisphaeriales</taxon>
        <taxon>Apiosporaceae</taxon>
        <taxon>Apiospora</taxon>
    </lineage>
</organism>
<feature type="transmembrane region" description="Helical" evidence="5">
    <location>
        <begin position="295"/>
        <end position="315"/>
    </location>
</feature>
<dbReference type="PANTHER" id="PTHR12308:SF77">
    <property type="entry name" value="MEMBRANE STRESS RESPONSE PROTEIN (IST2), PUTATIVE (AFU_ORTHOLOGUE AFUA_4G03330)-RELATED"/>
    <property type="match status" value="1"/>
</dbReference>
<evidence type="ECO:0000313" key="9">
    <source>
        <dbReference type="Proteomes" id="UP001444661"/>
    </source>
</evidence>
<comment type="caution">
    <text evidence="8">The sequence shown here is derived from an EMBL/GenBank/DDBJ whole genome shotgun (WGS) entry which is preliminary data.</text>
</comment>
<comment type="subcellular location">
    <subcellularLocation>
        <location evidence="1">Membrane</location>
        <topology evidence="1">Multi-pass membrane protein</topology>
    </subcellularLocation>
</comment>
<sequence>MFLFKRQGTFGDRDQTVSNRTFHDKYVVHYDFSETDDETAKEEFKTLISDLEEAGLQTEVRAGADHSLLVFVRVPQELLNDTMHKSRVKDWLWGITSERPEIGQRHQKDALPGTFEAEGVLSVYHLVNWQKEQGGAAITPGLGKWQNVKAIFPIHNGPANKELLKHLSQKMFLTKEDFDQIRNLFGAKVAFYFAYMQTYLLFLIFPAVTGVLAWAFLPKYSFVYAIVTLLGCTIFLEYWKIQQDDLSIRWHVRGVGSLKQNRPTYHYEKVVVDAAGRKKHLYPRWKSIVRQMAQIPFFVLAVLVLGLTITAVYGMEILLSEAYQGPYQSYLEYVPTLVLAACLPYTRSFLEDFATSLADFENHRTQDYYEMSVTQKTFVLSFIVQGSLVPWMQNHVPAYVGEKLNVEPFEEDSNRLRNEVIALTVTGQVSDMFEEMVMPYLMHKLRAWYHQYKFWNSSHGAFQALAPDDPAEEAFLRSVRQQASLEPYNVQDDISEMVIQFGYLALFSPVWPLVSVGFFINNLIELRSDFLKICLEHQRPHPIRMDGIGPWINSTRFADLDGEHLHGSDSNTHSFLLRWVVRSVLQKVGSEQIRRERDERYALRKKYVEELEQSSKQRDALDVGLMERRKSVRMADPDLFWTKQAREGVSDVVGIKLIEALGRTRNGGLSTKED</sequence>
<feature type="domain" description="Anoctamin transmembrane" evidence="6">
    <location>
        <begin position="181"/>
        <end position="557"/>
    </location>
</feature>
<gene>
    <name evidence="8" type="ORF">PG993_002031</name>
</gene>
<evidence type="ECO:0000259" key="7">
    <source>
        <dbReference type="Pfam" id="PF20877"/>
    </source>
</evidence>
<evidence type="ECO:0000256" key="5">
    <source>
        <dbReference type="SAM" id="Phobius"/>
    </source>
</evidence>
<dbReference type="EMBL" id="JAQQWK010000001">
    <property type="protein sequence ID" value="KAK8056804.1"/>
    <property type="molecule type" value="Genomic_DNA"/>
</dbReference>
<dbReference type="PANTHER" id="PTHR12308">
    <property type="entry name" value="ANOCTAMIN"/>
    <property type="match status" value="1"/>
</dbReference>
<dbReference type="Proteomes" id="UP001444661">
    <property type="component" value="Unassembled WGS sequence"/>
</dbReference>
<evidence type="ECO:0000256" key="1">
    <source>
        <dbReference type="ARBA" id="ARBA00004141"/>
    </source>
</evidence>
<name>A0ABR1UD35_9PEZI</name>
<keyword evidence="9" id="KW-1185">Reference proteome</keyword>
<dbReference type="InterPro" id="IPR007632">
    <property type="entry name" value="Anoctamin"/>
</dbReference>
<keyword evidence="4 5" id="KW-0472">Membrane</keyword>